<gene>
    <name evidence="1" type="ORF">FRY97_12045</name>
</gene>
<accession>A0A5C6RLH4</accession>
<dbReference type="InterPro" id="IPR018641">
    <property type="entry name" value="Trfase_1_rSAM/seldom-assoc"/>
</dbReference>
<dbReference type="InterPro" id="IPR029044">
    <property type="entry name" value="Nucleotide-diphossugar_trans"/>
</dbReference>
<sequence length="204" mass="22883">MNKPADKALIIFIRNPEKGKVKTRLAQGLGEDRALRIYKALLTKTRDTALAVDAQRFLFYSQAIAQNDGWPEQEFDKRLQSEDPDLGVRMHDSFCTALAKAEKAVIVGSDIAQIEPQILEEAFAKLAHHDYVIGPALDGGYYLLGMKTPSPELFTGMAWSTEKVFQDTVGRIRQLNRTYDTVPALSDIDFAEDWEKHGWDIGPA</sequence>
<comment type="caution">
    <text evidence="1">The sequence shown here is derived from an EMBL/GenBank/DDBJ whole genome shotgun (WGS) entry which is preliminary data.</text>
</comment>
<dbReference type="PANTHER" id="PTHR36529">
    <property type="entry name" value="SLL1095 PROTEIN"/>
    <property type="match status" value="1"/>
</dbReference>
<dbReference type="NCBIfam" id="TIGR04282">
    <property type="entry name" value="glyco_like_cofC"/>
    <property type="match status" value="1"/>
</dbReference>
<dbReference type="SUPFAM" id="SSF53448">
    <property type="entry name" value="Nucleotide-diphospho-sugar transferases"/>
    <property type="match status" value="1"/>
</dbReference>
<protein>
    <submittedName>
        <fullName evidence="1">Glycosyltransferase</fullName>
    </submittedName>
</protein>
<dbReference type="EMBL" id="VOOR01000023">
    <property type="protein sequence ID" value="TXB62804.1"/>
    <property type="molecule type" value="Genomic_DNA"/>
</dbReference>
<evidence type="ECO:0000313" key="2">
    <source>
        <dbReference type="Proteomes" id="UP000321580"/>
    </source>
</evidence>
<dbReference type="GO" id="GO:0016740">
    <property type="term" value="F:transferase activity"/>
    <property type="evidence" value="ECO:0007669"/>
    <property type="project" value="UniProtKB-KW"/>
</dbReference>
<proteinExistence type="predicted"/>
<dbReference type="Proteomes" id="UP000321580">
    <property type="component" value="Unassembled WGS sequence"/>
</dbReference>
<dbReference type="Pfam" id="PF09837">
    <property type="entry name" value="DUF2064"/>
    <property type="match status" value="1"/>
</dbReference>
<dbReference type="PANTHER" id="PTHR36529:SF1">
    <property type="entry name" value="GLYCOSYLTRANSFERASE"/>
    <property type="match status" value="1"/>
</dbReference>
<reference evidence="1 2" key="1">
    <citation type="submission" date="2019-08" db="EMBL/GenBank/DDBJ databases">
        <title>Genome of Phaeodactylibacter luteus.</title>
        <authorList>
            <person name="Bowman J.P."/>
        </authorList>
    </citation>
    <scope>NUCLEOTIDE SEQUENCE [LARGE SCALE GENOMIC DNA]</scope>
    <source>
        <strain evidence="1 2">KCTC 42180</strain>
    </source>
</reference>
<keyword evidence="1" id="KW-0808">Transferase</keyword>
<evidence type="ECO:0000313" key="1">
    <source>
        <dbReference type="EMBL" id="TXB62804.1"/>
    </source>
</evidence>
<keyword evidence="2" id="KW-1185">Reference proteome</keyword>
<organism evidence="1 2">
    <name type="scientific">Phaeodactylibacter luteus</name>
    <dbReference type="NCBI Taxonomy" id="1564516"/>
    <lineage>
        <taxon>Bacteria</taxon>
        <taxon>Pseudomonadati</taxon>
        <taxon>Bacteroidota</taxon>
        <taxon>Saprospiria</taxon>
        <taxon>Saprospirales</taxon>
        <taxon>Haliscomenobacteraceae</taxon>
        <taxon>Phaeodactylibacter</taxon>
    </lineage>
</organism>
<dbReference type="RefSeq" id="WP_147167790.1">
    <property type="nucleotide sequence ID" value="NZ_VOOR01000023.1"/>
</dbReference>
<dbReference type="OrthoDB" id="9798250at2"/>
<name>A0A5C6RLH4_9BACT</name>
<dbReference type="Gene3D" id="3.90.550.10">
    <property type="entry name" value="Spore Coat Polysaccharide Biosynthesis Protein SpsA, Chain A"/>
    <property type="match status" value="1"/>
</dbReference>
<dbReference type="AlphaFoldDB" id="A0A5C6RLH4"/>